<feature type="region of interest" description="Disordered" evidence="1">
    <location>
        <begin position="139"/>
        <end position="177"/>
    </location>
</feature>
<gene>
    <name evidence="3" type="ORF">QYM36_015484</name>
</gene>
<evidence type="ECO:0000256" key="1">
    <source>
        <dbReference type="SAM" id="MobiDB-lite"/>
    </source>
</evidence>
<dbReference type="GO" id="GO:0030276">
    <property type="term" value="F:clathrin binding"/>
    <property type="evidence" value="ECO:0007669"/>
    <property type="project" value="TreeGrafter"/>
</dbReference>
<name>A0AA88HAC8_ARTSF</name>
<evidence type="ECO:0000259" key="2">
    <source>
        <dbReference type="PROSITE" id="PS50942"/>
    </source>
</evidence>
<dbReference type="InterPro" id="IPR013809">
    <property type="entry name" value="ENTH"/>
</dbReference>
<evidence type="ECO:0000313" key="4">
    <source>
        <dbReference type="Proteomes" id="UP001187531"/>
    </source>
</evidence>
<feature type="domain" description="ENTH" evidence="2">
    <location>
        <begin position="12"/>
        <end position="149"/>
    </location>
</feature>
<dbReference type="GO" id="GO:0030125">
    <property type="term" value="C:clathrin vesicle coat"/>
    <property type="evidence" value="ECO:0007669"/>
    <property type="project" value="TreeGrafter"/>
</dbReference>
<comment type="caution">
    <text evidence="3">The sequence shown here is derived from an EMBL/GenBank/DDBJ whole genome shotgun (WGS) entry which is preliminary data.</text>
</comment>
<dbReference type="SUPFAM" id="SSF48464">
    <property type="entry name" value="ENTH/VHS domain"/>
    <property type="match status" value="1"/>
</dbReference>
<dbReference type="GO" id="GO:0005768">
    <property type="term" value="C:endosome"/>
    <property type="evidence" value="ECO:0007669"/>
    <property type="project" value="TreeGrafter"/>
</dbReference>
<evidence type="ECO:0000313" key="3">
    <source>
        <dbReference type="EMBL" id="KAK2707813.1"/>
    </source>
</evidence>
<dbReference type="PROSITE" id="PS50942">
    <property type="entry name" value="ENTH"/>
    <property type="match status" value="1"/>
</dbReference>
<accession>A0AA88HAC8</accession>
<dbReference type="PANTHER" id="PTHR12276">
    <property type="entry name" value="EPSIN/ENT-RELATED"/>
    <property type="match status" value="1"/>
</dbReference>
<feature type="compositionally biased region" description="Polar residues" evidence="1">
    <location>
        <begin position="142"/>
        <end position="152"/>
    </location>
</feature>
<dbReference type="Gene3D" id="1.25.40.90">
    <property type="match status" value="1"/>
</dbReference>
<proteinExistence type="predicted"/>
<dbReference type="Pfam" id="PF01417">
    <property type="entry name" value="ENTH"/>
    <property type="match status" value="1"/>
</dbReference>
<dbReference type="GO" id="GO:0005886">
    <property type="term" value="C:plasma membrane"/>
    <property type="evidence" value="ECO:0007669"/>
    <property type="project" value="TreeGrafter"/>
</dbReference>
<dbReference type="EMBL" id="JAVRJZ010000019">
    <property type="protein sequence ID" value="KAK2707813.1"/>
    <property type="molecule type" value="Genomic_DNA"/>
</dbReference>
<dbReference type="PANTHER" id="PTHR12276:SF45">
    <property type="entry name" value="CLATHRIN INTERACTOR 1"/>
    <property type="match status" value="1"/>
</dbReference>
<dbReference type="InterPro" id="IPR008942">
    <property type="entry name" value="ENTH_VHS"/>
</dbReference>
<keyword evidence="4" id="KW-1185">Reference proteome</keyword>
<dbReference type="SMART" id="SM00273">
    <property type="entry name" value="ENTH"/>
    <property type="match status" value="1"/>
</dbReference>
<dbReference type="GO" id="GO:0006897">
    <property type="term" value="P:endocytosis"/>
    <property type="evidence" value="ECO:0007669"/>
    <property type="project" value="TreeGrafter"/>
</dbReference>
<dbReference type="AlphaFoldDB" id="A0AA88HAC8"/>
<dbReference type="GO" id="GO:0005543">
    <property type="term" value="F:phospholipid binding"/>
    <property type="evidence" value="ECO:0007669"/>
    <property type="project" value="TreeGrafter"/>
</dbReference>
<reference evidence="3" key="1">
    <citation type="submission" date="2023-07" db="EMBL/GenBank/DDBJ databases">
        <title>Chromosome-level genome assembly of Artemia franciscana.</title>
        <authorList>
            <person name="Jo E."/>
        </authorList>
    </citation>
    <scope>NUCLEOTIDE SEQUENCE</scope>
    <source>
        <tissue evidence="3">Whole body</tissue>
    </source>
</reference>
<protein>
    <recommendedName>
        <fullName evidence="2">ENTH domain-containing protein</fullName>
    </recommendedName>
</protein>
<sequence length="203" mass="23612">MNFRKIKRSMKNTFQGYSSVEILTREATCNDKSYPTLEVMDEVARLTHDSVKLHQIMEVIHKRIFEYRDYVYYWRHVHKAITLLDYLFTYGSEKVLELSNEWYDKIACLVHFCEHGVCDSSQELLTKLDEWRRNASKKALGNSASRMSMTQKVSDETLGASGREKPGSEGQSLGPHDNITCHNKSNLFCLNRKLVIHQFQVVV</sequence>
<dbReference type="Proteomes" id="UP001187531">
    <property type="component" value="Unassembled WGS sequence"/>
</dbReference>
<organism evidence="3 4">
    <name type="scientific">Artemia franciscana</name>
    <name type="common">Brine shrimp</name>
    <name type="synonym">Artemia sanfranciscana</name>
    <dbReference type="NCBI Taxonomy" id="6661"/>
    <lineage>
        <taxon>Eukaryota</taxon>
        <taxon>Metazoa</taxon>
        <taxon>Ecdysozoa</taxon>
        <taxon>Arthropoda</taxon>
        <taxon>Crustacea</taxon>
        <taxon>Branchiopoda</taxon>
        <taxon>Anostraca</taxon>
        <taxon>Artemiidae</taxon>
        <taxon>Artemia</taxon>
    </lineage>
</organism>